<proteinExistence type="predicted"/>
<comment type="caution">
    <text evidence="1">The sequence shown here is derived from an EMBL/GenBank/DDBJ whole genome shotgun (WGS) entry which is preliminary data.</text>
</comment>
<name>A0A2G1MFQ0_9RHOB</name>
<dbReference type="EMBL" id="NQWH01000013">
    <property type="protein sequence ID" value="PHP27524.1"/>
    <property type="molecule type" value="Genomic_DNA"/>
</dbReference>
<keyword evidence="2" id="KW-1185">Reference proteome</keyword>
<sequence>MATLEEAKAELARRNALKAAQAGTALQGEARPSRPGIIEVEIAGGRIFEFPEGTDKATMSAAIQKRLALEEEARAVIARNMTPEEARVRAAARRRRLELEAQAQGAPKEPESSQLGAAVSSLGNGLSFGFMDNLAGALAVPLGGSTDEEGNVSMFDYSTPMAERYGSTVDRIRAQRDEYREDHPWTTIGGDIVGGTATSAAALPVRVGGGLMSAIANMGKVGAAEGAVVGVGNADGRDVLSEGLWGALMGGALGGAAPVAAKGLNAAGRAVVDPVAGMTNGLLGRASAARAARPVARAVERSGMSVDDIERSLADAARDGQSDFVLADALGHSGQRALAGVARQPGQGRTEVANLLEARQRAQGDRMGEFVNDALGVPDTAAQRRASMEASRSRRGNIAYEQARQSARPVNLNGALATIDKTLRRDPILGDSALSQGPLGNRLKALRDRMEKGGEQLIDFNTVMDIRTDLRRQMERNGDVASDLRPLYDQLTAALEASSGRFASANAAYRRSSSAIDAIDTGRAAGQSRTRVADVVPQYQNAPAPEQAAQRSGYGSFMLEGIENARPNINKADPFTTPRHRGLMEAMAADPAQWNRRLARETDMFETRRAALGGSQTADNIADGIDMDNAGIFAALAQNRLGEAIAQVARKGAAAASGMNEETRTLIARTLMSRDAQGALAPLLAEVRKDAQAARNIEAFLRHAGYATADQSK</sequence>
<evidence type="ECO:0000313" key="1">
    <source>
        <dbReference type="EMBL" id="PHP27524.1"/>
    </source>
</evidence>
<dbReference type="AlphaFoldDB" id="A0A2G1MFQ0"/>
<gene>
    <name evidence="1" type="ORF">CJ301_10210</name>
</gene>
<protein>
    <submittedName>
        <fullName evidence="1">Uncharacterized protein</fullName>
    </submittedName>
</protein>
<dbReference type="OrthoDB" id="7754877at2"/>
<dbReference type="RefSeq" id="WP_099276996.1">
    <property type="nucleotide sequence ID" value="NZ_KZ304959.1"/>
</dbReference>
<evidence type="ECO:0000313" key="2">
    <source>
        <dbReference type="Proteomes" id="UP000221860"/>
    </source>
</evidence>
<organism evidence="1 2">
    <name type="scientific">Limimaricola cinnabarinus</name>
    <dbReference type="NCBI Taxonomy" id="1125964"/>
    <lineage>
        <taxon>Bacteria</taxon>
        <taxon>Pseudomonadati</taxon>
        <taxon>Pseudomonadota</taxon>
        <taxon>Alphaproteobacteria</taxon>
        <taxon>Rhodobacterales</taxon>
        <taxon>Paracoccaceae</taxon>
        <taxon>Limimaricola</taxon>
    </lineage>
</organism>
<reference evidence="1 2" key="1">
    <citation type="submission" date="2017-08" db="EMBL/GenBank/DDBJ databases">
        <title>Draft Genome Sequence of Loktanella cinnabarina Strain XM1, Isolated from Coastal Surface Water.</title>
        <authorList>
            <person name="Ma R."/>
            <person name="Wang J."/>
            <person name="Wang Q."/>
            <person name="Ma Z."/>
            <person name="Li J."/>
            <person name="Chen L."/>
        </authorList>
    </citation>
    <scope>NUCLEOTIDE SEQUENCE [LARGE SCALE GENOMIC DNA]</scope>
    <source>
        <strain evidence="1 2">XM1</strain>
    </source>
</reference>
<dbReference type="Proteomes" id="UP000221860">
    <property type="component" value="Unassembled WGS sequence"/>
</dbReference>
<accession>A0A2G1MFQ0</accession>